<dbReference type="PROSITE" id="PS51257">
    <property type="entry name" value="PROKAR_LIPOPROTEIN"/>
    <property type="match status" value="1"/>
</dbReference>
<dbReference type="EMBL" id="FOVN01000004">
    <property type="protein sequence ID" value="SFN79959.1"/>
    <property type="molecule type" value="Genomic_DNA"/>
</dbReference>
<evidence type="ECO:0000313" key="2">
    <source>
        <dbReference type="EMBL" id="SFN79959.1"/>
    </source>
</evidence>
<evidence type="ECO:0000313" key="3">
    <source>
        <dbReference type="Proteomes" id="UP000198705"/>
    </source>
</evidence>
<dbReference type="RefSeq" id="WP_092208340.1">
    <property type="nucleotide sequence ID" value="NZ_FOVN01000004.1"/>
</dbReference>
<proteinExistence type="predicted"/>
<feature type="chain" id="PRO_5011653353" evidence="1">
    <location>
        <begin position="21"/>
        <end position="344"/>
    </location>
</feature>
<evidence type="ECO:0000256" key="1">
    <source>
        <dbReference type="SAM" id="SignalP"/>
    </source>
</evidence>
<dbReference type="AlphaFoldDB" id="A0A1I5BYV4"/>
<keyword evidence="3" id="KW-1185">Reference proteome</keyword>
<dbReference type="PANTHER" id="PTHR31270">
    <property type="entry name" value="GLUTAMINYL-PEPTIDE CYCLOTRANSFERASE"/>
    <property type="match status" value="1"/>
</dbReference>
<dbReference type="PANTHER" id="PTHR31270:SF1">
    <property type="entry name" value="GLUTAMINYL-PEPTIDE CYCLOTRANSFERASE"/>
    <property type="match status" value="1"/>
</dbReference>
<reference evidence="3" key="1">
    <citation type="submission" date="2016-10" db="EMBL/GenBank/DDBJ databases">
        <authorList>
            <person name="Varghese N."/>
            <person name="Submissions S."/>
        </authorList>
    </citation>
    <scope>NUCLEOTIDE SEQUENCE [LARGE SCALE GENOMIC DNA]</scope>
    <source>
        <strain evidence="3">DSM 23925</strain>
    </source>
</reference>
<dbReference type="GO" id="GO:0016603">
    <property type="term" value="F:glutaminyl-peptide cyclotransferase activity"/>
    <property type="evidence" value="ECO:0007669"/>
    <property type="project" value="InterPro"/>
</dbReference>
<dbReference type="OrthoDB" id="9783700at2"/>
<dbReference type="InterPro" id="IPR011044">
    <property type="entry name" value="Quino_amine_DH_bsu"/>
</dbReference>
<dbReference type="Proteomes" id="UP000198705">
    <property type="component" value="Unassembled WGS sequence"/>
</dbReference>
<gene>
    <name evidence="2" type="ORF">SAMN04487989_10482</name>
</gene>
<feature type="signal peptide" evidence="1">
    <location>
        <begin position="1"/>
        <end position="20"/>
    </location>
</feature>
<dbReference type="InterPro" id="IPR015943">
    <property type="entry name" value="WD40/YVTN_repeat-like_dom_sf"/>
</dbReference>
<dbReference type="Gene3D" id="2.130.10.10">
    <property type="entry name" value="YVTN repeat-like/Quinoprotein amine dehydrogenase"/>
    <property type="match status" value="1"/>
</dbReference>
<dbReference type="SUPFAM" id="SSF50969">
    <property type="entry name" value="YVTN repeat-like/Quinoprotein amine dehydrogenase"/>
    <property type="match status" value="1"/>
</dbReference>
<dbReference type="InterPro" id="IPR007788">
    <property type="entry name" value="QCT"/>
</dbReference>
<dbReference type="Pfam" id="PF05096">
    <property type="entry name" value="Glu_cyclase_2"/>
    <property type="match status" value="1"/>
</dbReference>
<keyword evidence="2" id="KW-0808">Transferase</keyword>
<protein>
    <submittedName>
        <fullName evidence="2">Glutamine cyclotransferase</fullName>
    </submittedName>
</protein>
<dbReference type="STRING" id="649333.SAMN04487989_10482"/>
<sequence>MKLYKSLTIIILCLTLTSCGTNINEEKKDISIKTNASNDAFTLGKDLKLSISNPKNHKIGSVSYTLDGKDIQSSETLNNMKLGIHELVASFSLNGESTSISKSITILNNQTPKIYTYTIINEYPHDQTSYTQGLEFHNGELYEGTGQYGGSKLRKVDYKTGEVLKNINLSNEYFGEGITILNDKIYQLTWKKGTGFVYDVNTFEKTGSFKYGESLEGWGICNDGSKLYKSDGTEKIWTLNPETLAEEGYIQAYHNKGKVVELNELEWVNGKIYANRWNKNGVAIINPKNGAVEGVIDFTPLHNMVTKHPKLDVLNGIAYNPDTKTIFVTGKYWDKLFEVEITEK</sequence>
<keyword evidence="1" id="KW-0732">Signal</keyword>
<accession>A0A1I5BYV4</accession>
<organism evidence="2 3">
    <name type="scientific">Bizionia echini</name>
    <dbReference type="NCBI Taxonomy" id="649333"/>
    <lineage>
        <taxon>Bacteria</taxon>
        <taxon>Pseudomonadati</taxon>
        <taxon>Bacteroidota</taxon>
        <taxon>Flavobacteriia</taxon>
        <taxon>Flavobacteriales</taxon>
        <taxon>Flavobacteriaceae</taxon>
        <taxon>Bizionia</taxon>
    </lineage>
</organism>
<name>A0A1I5BYV4_9FLAO</name>